<dbReference type="InterPro" id="IPR029281">
    <property type="entry name" value="FAM194_C"/>
</dbReference>
<comment type="caution">
    <text evidence="4">The sequence shown here is derived from an EMBL/GenBank/DDBJ whole genome shotgun (WGS) entry which is preliminary data.</text>
</comment>
<sequence length="846" mass="94762">MELTLQDDDPNFKTQSRVPESGASNKKRLPTKSSLVLPEIVENSASYTNVSSENLKVSDGSMLQVPKCHKQERQRSTDSRGLSSMAGKFSGFKKGLRENDNMSAVSETASDIRSVGFTSQSYYMPVIQFQLSSKACEEKGWICQKGKEDELAKEAVLEYCIQRLQQELKQIKEQRIHEAEMGLNSPVIVRYYGDSHRETLLKYRKPFVKSSSNSSIKDGKPCIPNMSDDVTESRNLFMASHMDGTTVAYYPSGRLAVVASAAGFSHPGFYTIVYDDDPDKRMLAVFVPSGRGVCYHANGNIRFLSTTKGGHVANKDGRVIRHWKWPQSQMKLSTPVQIQLNQHMSFRCAGENHCALILSCQKETAKFFVHAAIGATNHKHDEQEQLLTSFKFSSKAAKDILRLNPPKTKLKSKKKKDKLTKQLAELVKSVDSQDKILYDLESDKELARLQRKVRNLVDDWLEHYRITIGLQSPTLRQISDTPHKPRTETWSAKTADRKEDRGVPGPARSPSAPSKSSSLKTRNNSTEVAPTIAILSSAPSVKFSKSVEYSEKEGQEADIVLTFSSFIDQLSNLSESNIRDKSGSSSRKSAVSRQPTNITIQEKENKIMQLSLCPVVLRKQLLGDSSSQCRCSRDVIPYIMDIEYETYISKVAPENQLQIIAVVSSNYPETNLAETMLNQIYENQNRSRTRPCLQCHSDTFRLLRYDINTAMEGSDHTLPYLLSQHNVVPGMFLIYAGGNLIFCDHIFNGYGKAKRDFQKQVMKSRLDFLRGMSIPRDFRFSPSSGPHGLRSPWGGEIGGPGVDHYGSSGRALVNTLSTSERDYLAGGAHGNTFRKQDMAKFLSLSL</sequence>
<evidence type="ECO:0000313" key="4">
    <source>
        <dbReference type="EMBL" id="CAG5121479.1"/>
    </source>
</evidence>
<reference evidence="4" key="1">
    <citation type="submission" date="2021-04" db="EMBL/GenBank/DDBJ databases">
        <authorList>
            <consortium name="Molecular Ecology Group"/>
        </authorList>
    </citation>
    <scope>NUCLEOTIDE SEQUENCE</scope>
</reference>
<name>A0A8S3YXL4_9EUPU</name>
<evidence type="ECO:0000259" key="3">
    <source>
        <dbReference type="Pfam" id="PF14977"/>
    </source>
</evidence>
<keyword evidence="5" id="KW-1185">Reference proteome</keyword>
<keyword evidence="1" id="KW-0175">Coiled coil</keyword>
<accession>A0A8S3YXL4</accession>
<feature type="region of interest" description="Disordered" evidence="2">
    <location>
        <begin position="577"/>
        <end position="596"/>
    </location>
</feature>
<feature type="compositionally biased region" description="Low complexity" evidence="2">
    <location>
        <begin position="504"/>
        <end position="518"/>
    </location>
</feature>
<feature type="compositionally biased region" description="Low complexity" evidence="2">
    <location>
        <begin position="583"/>
        <end position="593"/>
    </location>
</feature>
<dbReference type="Pfam" id="PF14977">
    <property type="entry name" value="FAM194"/>
    <property type="match status" value="1"/>
</dbReference>
<feature type="coiled-coil region" evidence="1">
    <location>
        <begin position="154"/>
        <end position="181"/>
    </location>
</feature>
<organism evidence="4 5">
    <name type="scientific">Candidula unifasciata</name>
    <dbReference type="NCBI Taxonomy" id="100452"/>
    <lineage>
        <taxon>Eukaryota</taxon>
        <taxon>Metazoa</taxon>
        <taxon>Spiralia</taxon>
        <taxon>Lophotrochozoa</taxon>
        <taxon>Mollusca</taxon>
        <taxon>Gastropoda</taxon>
        <taxon>Heterobranchia</taxon>
        <taxon>Euthyneura</taxon>
        <taxon>Panpulmonata</taxon>
        <taxon>Eupulmonata</taxon>
        <taxon>Stylommatophora</taxon>
        <taxon>Helicina</taxon>
        <taxon>Helicoidea</taxon>
        <taxon>Geomitridae</taxon>
        <taxon>Candidula</taxon>
    </lineage>
</organism>
<feature type="compositionally biased region" description="Polar residues" evidence="2">
    <location>
        <begin position="12"/>
        <end position="24"/>
    </location>
</feature>
<feature type="region of interest" description="Disordered" evidence="2">
    <location>
        <begin position="1"/>
        <end position="33"/>
    </location>
</feature>
<dbReference type="Proteomes" id="UP000678393">
    <property type="component" value="Unassembled WGS sequence"/>
</dbReference>
<evidence type="ECO:0000256" key="2">
    <source>
        <dbReference type="SAM" id="MobiDB-lite"/>
    </source>
</evidence>
<dbReference type="OrthoDB" id="6351677at2759"/>
<dbReference type="PANTHER" id="PTHR23093">
    <property type="entry name" value="SIMILAR TO CHROMOSOME 3 OPEN READING FRAME 20"/>
    <property type="match status" value="1"/>
</dbReference>
<feature type="region of interest" description="Disordered" evidence="2">
    <location>
        <begin position="476"/>
        <end position="526"/>
    </location>
</feature>
<proteinExistence type="predicted"/>
<dbReference type="AlphaFoldDB" id="A0A8S3YXL4"/>
<dbReference type="EMBL" id="CAJHNH020001097">
    <property type="protein sequence ID" value="CAG5121479.1"/>
    <property type="molecule type" value="Genomic_DNA"/>
</dbReference>
<evidence type="ECO:0000313" key="5">
    <source>
        <dbReference type="Proteomes" id="UP000678393"/>
    </source>
</evidence>
<evidence type="ECO:0000256" key="1">
    <source>
        <dbReference type="SAM" id="Coils"/>
    </source>
</evidence>
<feature type="domain" description="FAM194 C-terminal" evidence="3">
    <location>
        <begin position="231"/>
        <end position="421"/>
    </location>
</feature>
<dbReference type="PANTHER" id="PTHR23093:SF16">
    <property type="entry name" value="FAM194 C-TERMINAL DOMAIN-CONTAINING PROTEIN"/>
    <property type="match status" value="1"/>
</dbReference>
<protein>
    <recommendedName>
        <fullName evidence="3">FAM194 C-terminal domain-containing protein</fullName>
    </recommendedName>
</protein>
<gene>
    <name evidence="4" type="ORF">CUNI_LOCUS7037</name>
</gene>